<proteinExistence type="predicted"/>
<dbReference type="RefSeq" id="WP_337334898.1">
    <property type="nucleotide sequence ID" value="NZ_JBBDHC010000006.1"/>
</dbReference>
<comment type="caution">
    <text evidence="2">The sequence shown here is derived from an EMBL/GenBank/DDBJ whole genome shotgun (WGS) entry which is preliminary data.</text>
</comment>
<accession>A0AAW9R5I2</accession>
<protein>
    <submittedName>
        <fullName evidence="2">HNH endonuclease</fullName>
    </submittedName>
</protein>
<keyword evidence="2" id="KW-0540">Nuclease</keyword>
<reference evidence="2 3" key="1">
    <citation type="journal article" date="2016" name="Antonie Van Leeuwenhoek">
        <title>Denitratimonas tolerans gen. nov., sp. nov., a denitrifying bacterium isolated from a bioreactor for tannery wastewater treatment.</title>
        <authorList>
            <person name="Han S.I."/>
            <person name="Kim J.O."/>
            <person name="Lee Y.R."/>
            <person name="Ekpeghere K.I."/>
            <person name="Koh S.C."/>
            <person name="Whang K.S."/>
        </authorList>
    </citation>
    <scope>NUCLEOTIDE SEQUENCE [LARGE SCALE GENOMIC DNA]</scope>
    <source>
        <strain evidence="2 3">KACC 17565</strain>
    </source>
</reference>
<sequence length="358" mass="39027">MKRALLDESLWFIHKDGGRFYPWHRYSKHHGFSSFWVSDGSNLIEHAVPVATIAELVVEVFSRGRSVWLFDNGNRSGLYRYGYDAILGWGASAEVASMALRAGAPAAASAGIHKPLPALVAKALADTGYDLISSADGDWFAAAISGSAWRVLVQAVDEGVLLAVADPTMAQRIGLASTEVAVPAGMADIGMARGAMQLYEALRVLHSLQTHPASTLSARVEARLAGIPETERTREVRQRVGQDVFREALMDLWQGRCALTGIPFPSELLRASHAKPWSKATDAERLDPFNGLLLATHLDAMFDTGLISFDGHGRVITSAHLDPVVRAHFDIHEGSRLRSVTPGHLPYLAWHRENILRG</sequence>
<name>A0AAW9R5I2_9GAMM</name>
<dbReference type="GO" id="GO:0004519">
    <property type="term" value="F:endonuclease activity"/>
    <property type="evidence" value="ECO:0007669"/>
    <property type="project" value="UniProtKB-KW"/>
</dbReference>
<keyword evidence="2" id="KW-0255">Endonuclease</keyword>
<organism evidence="2 3">
    <name type="scientific">Denitratimonas tolerans</name>
    <dbReference type="NCBI Taxonomy" id="1338420"/>
    <lineage>
        <taxon>Bacteria</taxon>
        <taxon>Pseudomonadati</taxon>
        <taxon>Pseudomonadota</taxon>
        <taxon>Gammaproteobacteria</taxon>
        <taxon>Lysobacterales</taxon>
        <taxon>Lysobacteraceae</taxon>
        <taxon>Denitratimonas</taxon>
    </lineage>
</organism>
<dbReference type="AlphaFoldDB" id="A0AAW9R5I2"/>
<gene>
    <name evidence="2" type="ORF">WB794_05790</name>
</gene>
<evidence type="ECO:0000313" key="3">
    <source>
        <dbReference type="Proteomes" id="UP001364472"/>
    </source>
</evidence>
<keyword evidence="2" id="KW-0378">Hydrolase</keyword>
<feature type="domain" description="HNH nuclease" evidence="1">
    <location>
        <begin position="257"/>
        <end position="310"/>
    </location>
</feature>
<dbReference type="EMBL" id="JBBDHC010000006">
    <property type="protein sequence ID" value="MEJ1249184.1"/>
    <property type="molecule type" value="Genomic_DNA"/>
</dbReference>
<dbReference type="Proteomes" id="UP001364472">
    <property type="component" value="Unassembled WGS sequence"/>
</dbReference>
<evidence type="ECO:0000313" key="2">
    <source>
        <dbReference type="EMBL" id="MEJ1249184.1"/>
    </source>
</evidence>
<keyword evidence="3" id="KW-1185">Reference proteome</keyword>
<evidence type="ECO:0000259" key="1">
    <source>
        <dbReference type="Pfam" id="PF13391"/>
    </source>
</evidence>
<dbReference type="Pfam" id="PF13391">
    <property type="entry name" value="HNH_2"/>
    <property type="match status" value="1"/>
</dbReference>
<dbReference type="InterPro" id="IPR003615">
    <property type="entry name" value="HNH_nuc"/>
</dbReference>